<dbReference type="InterPro" id="IPR036291">
    <property type="entry name" value="NAD(P)-bd_dom_sf"/>
</dbReference>
<dbReference type="InterPro" id="IPR002347">
    <property type="entry name" value="SDR_fam"/>
</dbReference>
<comment type="caution">
    <text evidence="3">The sequence shown here is derived from an EMBL/GenBank/DDBJ whole genome shotgun (WGS) entry which is preliminary data.</text>
</comment>
<dbReference type="PANTHER" id="PTHR42760">
    <property type="entry name" value="SHORT-CHAIN DEHYDROGENASES/REDUCTASES FAMILY MEMBER"/>
    <property type="match status" value="1"/>
</dbReference>
<reference evidence="3 4" key="1">
    <citation type="submission" date="2024-02" db="EMBL/GenBank/DDBJ databases">
        <title>A draft genome for the cacao thread blight pathogen Marasmius crinis-equi.</title>
        <authorList>
            <person name="Cohen S.P."/>
            <person name="Baruah I.K."/>
            <person name="Amoako-Attah I."/>
            <person name="Bukari Y."/>
            <person name="Meinhardt L.W."/>
            <person name="Bailey B.A."/>
        </authorList>
    </citation>
    <scope>NUCLEOTIDE SEQUENCE [LARGE SCALE GENOMIC DNA]</scope>
    <source>
        <strain evidence="3 4">GH-76</strain>
    </source>
</reference>
<dbReference type="SUPFAM" id="SSF51735">
    <property type="entry name" value="NAD(P)-binding Rossmann-fold domains"/>
    <property type="match status" value="1"/>
</dbReference>
<dbReference type="Proteomes" id="UP001465976">
    <property type="component" value="Unassembled WGS sequence"/>
</dbReference>
<dbReference type="Gene3D" id="3.40.50.720">
    <property type="entry name" value="NAD(P)-binding Rossmann-like Domain"/>
    <property type="match status" value="1"/>
</dbReference>
<dbReference type="PANTHER" id="PTHR42760:SF121">
    <property type="entry name" value="3-OXOACYL-(ACYL-CARRIER-PROTEIN) REDUCTASE"/>
    <property type="match status" value="1"/>
</dbReference>
<dbReference type="PRINTS" id="PR00081">
    <property type="entry name" value="GDHRDH"/>
</dbReference>
<dbReference type="Pfam" id="PF13561">
    <property type="entry name" value="adh_short_C2"/>
    <property type="match status" value="1"/>
</dbReference>
<proteinExistence type="inferred from homology"/>
<dbReference type="NCBIfam" id="NF005559">
    <property type="entry name" value="PRK07231.1"/>
    <property type="match status" value="1"/>
</dbReference>
<evidence type="ECO:0000256" key="2">
    <source>
        <dbReference type="ARBA" id="ARBA00022857"/>
    </source>
</evidence>
<evidence type="ECO:0000256" key="1">
    <source>
        <dbReference type="ARBA" id="ARBA00006484"/>
    </source>
</evidence>
<keyword evidence="2" id="KW-0521">NADP</keyword>
<organism evidence="3 4">
    <name type="scientific">Marasmius crinis-equi</name>
    <dbReference type="NCBI Taxonomy" id="585013"/>
    <lineage>
        <taxon>Eukaryota</taxon>
        <taxon>Fungi</taxon>
        <taxon>Dikarya</taxon>
        <taxon>Basidiomycota</taxon>
        <taxon>Agaricomycotina</taxon>
        <taxon>Agaricomycetes</taxon>
        <taxon>Agaricomycetidae</taxon>
        <taxon>Agaricales</taxon>
        <taxon>Marasmiineae</taxon>
        <taxon>Marasmiaceae</taxon>
        <taxon>Marasmius</taxon>
    </lineage>
</organism>
<gene>
    <name evidence="3" type="ORF">V5O48_008538</name>
</gene>
<dbReference type="PROSITE" id="PS00061">
    <property type="entry name" value="ADH_SHORT"/>
    <property type="match status" value="1"/>
</dbReference>
<dbReference type="InterPro" id="IPR020904">
    <property type="entry name" value="Sc_DH/Rdtase_CS"/>
</dbReference>
<evidence type="ECO:0000313" key="4">
    <source>
        <dbReference type="Proteomes" id="UP001465976"/>
    </source>
</evidence>
<keyword evidence="4" id="KW-1185">Reference proteome</keyword>
<dbReference type="PRINTS" id="PR00080">
    <property type="entry name" value="SDRFAMILY"/>
</dbReference>
<protein>
    <submittedName>
        <fullName evidence="3">Uncharacterized protein</fullName>
    </submittedName>
</protein>
<comment type="similarity">
    <text evidence="1">Belongs to the short-chain dehydrogenases/reductases (SDR) family.</text>
</comment>
<dbReference type="EMBL" id="JBAHYK010000508">
    <property type="protein sequence ID" value="KAL0573416.1"/>
    <property type="molecule type" value="Genomic_DNA"/>
</dbReference>
<evidence type="ECO:0000313" key="3">
    <source>
        <dbReference type="EMBL" id="KAL0573416.1"/>
    </source>
</evidence>
<accession>A0ABR3FDQ2</accession>
<name>A0ABR3FDQ2_9AGAR</name>
<sequence length="283" mass="29565">MFASARPVFRATCCGMTPSRALSASAAMHKTALVTGAAQGIGRAIALRLASDGFHVCVTDVGIKTKSMESVAQEIRALGRKALTVPCDVTEMSQVEAAVQQSVDALGPLNVMVANAGIAYTRPLLDTAERGLRGLFETNVFGVVYSNIAAGKQFIRQGTGGKIINASSIAAFGPGALVGVYSATKAAVRNLTQSFAKEYGPHQITVNAYAPGPTITDMMQKSHVEFTKITGVEAREEDVAQAAALRRIGKPEDIANLVSFLAGPDSDFITGQTIIVDGGIVFS</sequence>